<dbReference type="InterPro" id="IPR026838">
    <property type="entry name" value="YheC/D"/>
</dbReference>
<name>A0ABW0K6F3_9BACL</name>
<evidence type="ECO:0000313" key="2">
    <source>
        <dbReference type="Proteomes" id="UP001596044"/>
    </source>
</evidence>
<reference evidence="2" key="1">
    <citation type="journal article" date="2019" name="Int. J. Syst. Evol. Microbiol.">
        <title>The Global Catalogue of Microorganisms (GCM) 10K type strain sequencing project: providing services to taxonomists for standard genome sequencing and annotation.</title>
        <authorList>
            <consortium name="The Broad Institute Genomics Platform"/>
            <consortium name="The Broad Institute Genome Sequencing Center for Infectious Disease"/>
            <person name="Wu L."/>
            <person name="Ma J."/>
        </authorList>
    </citation>
    <scope>NUCLEOTIDE SEQUENCE [LARGE SCALE GENOMIC DNA]</scope>
    <source>
        <strain evidence="2">KACC 11904</strain>
    </source>
</reference>
<sequence>MMRKIASKWTKFEVLLKHSGVAKHIPAMRRFSEANLQAMLNQFSFVVAKPIIGTGGHRVVKIQKQKNGYLLHESGTRRTLGSWRELLGHMNRIRQGRPFMLQQGIHLTTISGRPVDYRVKLERVGKSWVIRAVVGRLARPGLFVTNLHQGGTLLGGRQALRRTFPASLVKSKIDTMVGVARTSTMLLEARYPGIGLLGYDFGIDRQGNVWIFEVNTNPQ</sequence>
<protein>
    <submittedName>
        <fullName evidence="1">YheC/YheD family protein</fullName>
    </submittedName>
</protein>
<comment type="caution">
    <text evidence="1">The sequence shown here is derived from an EMBL/GenBank/DDBJ whole genome shotgun (WGS) entry which is preliminary data.</text>
</comment>
<dbReference type="Proteomes" id="UP001596044">
    <property type="component" value="Unassembled WGS sequence"/>
</dbReference>
<proteinExistence type="predicted"/>
<dbReference type="RefSeq" id="WP_270878679.1">
    <property type="nucleotide sequence ID" value="NZ_JAQFVF010000021.1"/>
</dbReference>
<dbReference type="EMBL" id="JBHSMJ010000012">
    <property type="protein sequence ID" value="MFC5448839.1"/>
    <property type="molecule type" value="Genomic_DNA"/>
</dbReference>
<dbReference type="Pfam" id="PF14398">
    <property type="entry name" value="ATPgrasp_YheCD"/>
    <property type="match status" value="1"/>
</dbReference>
<keyword evidence="2" id="KW-1185">Reference proteome</keyword>
<dbReference type="SUPFAM" id="SSF56059">
    <property type="entry name" value="Glutathione synthetase ATP-binding domain-like"/>
    <property type="match status" value="1"/>
</dbReference>
<organism evidence="1 2">
    <name type="scientific">Paenibacillus aestuarii</name>
    <dbReference type="NCBI Taxonomy" id="516965"/>
    <lineage>
        <taxon>Bacteria</taxon>
        <taxon>Bacillati</taxon>
        <taxon>Bacillota</taxon>
        <taxon>Bacilli</taxon>
        <taxon>Bacillales</taxon>
        <taxon>Paenibacillaceae</taxon>
        <taxon>Paenibacillus</taxon>
    </lineage>
</organism>
<evidence type="ECO:0000313" key="1">
    <source>
        <dbReference type="EMBL" id="MFC5448839.1"/>
    </source>
</evidence>
<gene>
    <name evidence="1" type="ORF">ACFPOG_11230</name>
</gene>
<dbReference type="Gene3D" id="3.30.470.20">
    <property type="entry name" value="ATP-grasp fold, B domain"/>
    <property type="match status" value="1"/>
</dbReference>
<accession>A0ABW0K6F3</accession>